<evidence type="ECO:0000256" key="2">
    <source>
        <dbReference type="PROSITE-ProRule" id="PRU00339"/>
    </source>
</evidence>
<dbReference type="AlphaFoldDB" id="A0A5D0RRI1"/>
<reference evidence="4 5" key="1">
    <citation type="submission" date="2019-08" db="EMBL/GenBank/DDBJ databases">
        <title>Identification of a novel species of the genus Boseongicola.</title>
        <authorList>
            <person name="Zhang X.-Q."/>
        </authorList>
    </citation>
    <scope>NUCLEOTIDE SEQUENCE [LARGE SCALE GENOMIC DNA]</scope>
    <source>
        <strain evidence="4 5">HY14</strain>
    </source>
</reference>
<keyword evidence="1" id="KW-0808">Transferase</keyword>
<dbReference type="Pfam" id="PF13432">
    <property type="entry name" value="TPR_16"/>
    <property type="match status" value="1"/>
</dbReference>
<proteinExistence type="predicted"/>
<feature type="region of interest" description="Disordered" evidence="3">
    <location>
        <begin position="47"/>
        <end position="75"/>
    </location>
</feature>
<feature type="repeat" description="TPR" evidence="2">
    <location>
        <begin position="109"/>
        <end position="142"/>
    </location>
</feature>
<feature type="repeat" description="TPR" evidence="2">
    <location>
        <begin position="215"/>
        <end position="248"/>
    </location>
</feature>
<dbReference type="Gene3D" id="3.40.50.300">
    <property type="entry name" value="P-loop containing nucleotide triphosphate hydrolases"/>
    <property type="match status" value="1"/>
</dbReference>
<dbReference type="Gene3D" id="1.25.40.10">
    <property type="entry name" value="Tetratricopeptide repeat domain"/>
    <property type="match status" value="3"/>
</dbReference>
<dbReference type="InterPro" id="IPR011990">
    <property type="entry name" value="TPR-like_helical_dom_sf"/>
</dbReference>
<evidence type="ECO:0000256" key="3">
    <source>
        <dbReference type="SAM" id="MobiDB-lite"/>
    </source>
</evidence>
<dbReference type="Pfam" id="PF14559">
    <property type="entry name" value="TPR_19"/>
    <property type="match status" value="1"/>
</dbReference>
<feature type="repeat" description="TPR" evidence="2">
    <location>
        <begin position="283"/>
        <end position="316"/>
    </location>
</feature>
<accession>A0A5D0RRI1</accession>
<sequence>MSVAAALRRAAKLARAGDRDGAAQVYREVLARFPANPQARKELAALGQTGAARPAAAQSATASGTSPSHTGPAPTEAEFSALTQAFSRGDTDRVIAGAQALILRFPAHAPSHNLLGLAQAKAGRYEAALASYDRALAADPAMAIAHHNKAAAFAALARMDEAAASALETVRLEPAYAEGHLSAAYALLALGRLDEAQAHLHEAEANARRQPGVRARAQLGMGNLAFRRARPHAAARHYARAHELDPHNVEALTNLVLAQLAEGRHEQASATARAATELEPRNPQAWTNLAQCLLEGGERDQARAALERALAIAPRHVAALALMGRVAPPAPGTPAFARLAEMVASPDLQEADRAQLGFVLFEAEDRDGDPARAFARLEAANRMRRSAQPYDIAADRALVAAMHSTFAPDRPLPRAPRKPAATPRPVFIVGMPRSGTSLVEQILAAHSSVHAGGELMALGAAMEDLGWSPTEPGPPPDAAMLARLRTDYLASLAEIGTDRPVVTDKMPLNFRWLGFALAAMPEARALVTLRDPVATCFSNYRLHFTGGGNNFGNDLGDLAEFHRLHLDLVALWEQRFPGRVARVPYEALTENQEEESRKLVAAAGLEWEDACLDFHKVERAVHTSSSEQVRRRMYTGSSQAWRKYEAWLGPLIEALGEPAR</sequence>
<dbReference type="RefSeq" id="WP_148375707.1">
    <property type="nucleotide sequence ID" value="NZ_VSIY01000001.1"/>
</dbReference>
<organism evidence="4 5">
    <name type="scientific">Maritimibacter fusiformis</name>
    <dbReference type="NCBI Taxonomy" id="2603819"/>
    <lineage>
        <taxon>Bacteria</taxon>
        <taxon>Pseudomonadati</taxon>
        <taxon>Pseudomonadota</taxon>
        <taxon>Alphaproteobacteria</taxon>
        <taxon>Rhodobacterales</taxon>
        <taxon>Roseobacteraceae</taxon>
        <taxon>Maritimibacter</taxon>
    </lineage>
</organism>
<evidence type="ECO:0000313" key="5">
    <source>
        <dbReference type="Proteomes" id="UP000322080"/>
    </source>
</evidence>
<dbReference type="InterPro" id="IPR027417">
    <property type="entry name" value="P-loop_NTPase"/>
</dbReference>
<dbReference type="PROSITE" id="PS50005">
    <property type="entry name" value="TPR"/>
    <property type="match status" value="3"/>
</dbReference>
<dbReference type="SUPFAM" id="SSF52540">
    <property type="entry name" value="P-loop containing nucleoside triphosphate hydrolases"/>
    <property type="match status" value="1"/>
</dbReference>
<dbReference type="EMBL" id="VSIY01000001">
    <property type="protein sequence ID" value="TYB83465.1"/>
    <property type="molecule type" value="Genomic_DNA"/>
</dbReference>
<comment type="caution">
    <text evidence="4">The sequence shown here is derived from an EMBL/GenBank/DDBJ whole genome shotgun (WGS) entry which is preliminary data.</text>
</comment>
<dbReference type="Proteomes" id="UP000322080">
    <property type="component" value="Unassembled WGS sequence"/>
</dbReference>
<dbReference type="PANTHER" id="PTHR12788">
    <property type="entry name" value="PROTEIN-TYROSINE SULFOTRANSFERASE 2"/>
    <property type="match status" value="1"/>
</dbReference>
<dbReference type="PANTHER" id="PTHR12788:SF10">
    <property type="entry name" value="PROTEIN-TYROSINE SULFOTRANSFERASE"/>
    <property type="match status" value="1"/>
</dbReference>
<dbReference type="InterPro" id="IPR026634">
    <property type="entry name" value="TPST-like"/>
</dbReference>
<gene>
    <name evidence="4" type="ORF">FVF75_00090</name>
</gene>
<dbReference type="SMART" id="SM00028">
    <property type="entry name" value="TPR"/>
    <property type="match status" value="7"/>
</dbReference>
<dbReference type="Pfam" id="PF13174">
    <property type="entry name" value="TPR_6"/>
    <property type="match status" value="1"/>
</dbReference>
<keyword evidence="2" id="KW-0802">TPR repeat</keyword>
<dbReference type="Pfam" id="PF13469">
    <property type="entry name" value="Sulfotransfer_3"/>
    <property type="match status" value="1"/>
</dbReference>
<keyword evidence="5" id="KW-1185">Reference proteome</keyword>
<protein>
    <submittedName>
        <fullName evidence="4">Tetratricopeptide repeat protein</fullName>
    </submittedName>
</protein>
<evidence type="ECO:0000256" key="1">
    <source>
        <dbReference type="ARBA" id="ARBA00022679"/>
    </source>
</evidence>
<evidence type="ECO:0000313" key="4">
    <source>
        <dbReference type="EMBL" id="TYB83465.1"/>
    </source>
</evidence>
<dbReference type="GO" id="GO:0008476">
    <property type="term" value="F:protein-tyrosine sulfotransferase activity"/>
    <property type="evidence" value="ECO:0007669"/>
    <property type="project" value="InterPro"/>
</dbReference>
<name>A0A5D0RRI1_9RHOB</name>
<feature type="compositionally biased region" description="Low complexity" evidence="3">
    <location>
        <begin position="47"/>
        <end position="68"/>
    </location>
</feature>
<dbReference type="SUPFAM" id="SSF48452">
    <property type="entry name" value="TPR-like"/>
    <property type="match status" value="1"/>
</dbReference>
<dbReference type="InterPro" id="IPR019734">
    <property type="entry name" value="TPR_rpt"/>
</dbReference>